<keyword evidence="3" id="KW-0813">Transport</keyword>
<dbReference type="Pfam" id="PF18808">
    <property type="entry name" value="Importin_rep_4"/>
    <property type="match status" value="1"/>
</dbReference>
<keyword evidence="7" id="KW-0539">Nucleus</keyword>
<evidence type="ECO:0000256" key="4">
    <source>
        <dbReference type="ARBA" id="ARBA00022490"/>
    </source>
</evidence>
<dbReference type="InterPro" id="IPR016024">
    <property type="entry name" value="ARM-type_fold"/>
</dbReference>
<dbReference type="Proteomes" id="UP000053237">
    <property type="component" value="Unassembled WGS sequence"/>
</dbReference>
<dbReference type="InterPro" id="IPR057672">
    <property type="entry name" value="TPR_IPO4/5"/>
</dbReference>
<dbReference type="SUPFAM" id="SSF48371">
    <property type="entry name" value="ARM repeat"/>
    <property type="match status" value="2"/>
</dbReference>
<evidence type="ECO:0000259" key="8">
    <source>
        <dbReference type="PROSITE" id="PS50179"/>
    </source>
</evidence>
<comment type="subcellular location">
    <subcellularLocation>
        <location evidence="2">Cytoplasm</location>
    </subcellularLocation>
    <subcellularLocation>
        <location evidence="1">Nucleus</location>
    </subcellularLocation>
</comment>
<dbReference type="InterPro" id="IPR002014">
    <property type="entry name" value="VHS_dom"/>
</dbReference>
<organism evidence="9 10">
    <name type="scientific">Albugo candida</name>
    <dbReference type="NCBI Taxonomy" id="65357"/>
    <lineage>
        <taxon>Eukaryota</taxon>
        <taxon>Sar</taxon>
        <taxon>Stramenopiles</taxon>
        <taxon>Oomycota</taxon>
        <taxon>Peronosporomycetes</taxon>
        <taxon>Albuginales</taxon>
        <taxon>Albuginaceae</taxon>
        <taxon>Albugo</taxon>
    </lineage>
</organism>
<dbReference type="GO" id="GO:0035091">
    <property type="term" value="F:phosphatidylinositol binding"/>
    <property type="evidence" value="ECO:0007669"/>
    <property type="project" value="InterPro"/>
</dbReference>
<evidence type="ECO:0000256" key="7">
    <source>
        <dbReference type="ARBA" id="ARBA00023242"/>
    </source>
</evidence>
<evidence type="ECO:0000313" key="9">
    <source>
        <dbReference type="EMBL" id="CCI43892.1"/>
    </source>
</evidence>
<comment type="caution">
    <text evidence="9">The sequence shown here is derived from an EMBL/GenBank/DDBJ whole genome shotgun (WGS) entry which is preliminary data.</text>
</comment>
<dbReference type="InterPro" id="IPR040122">
    <property type="entry name" value="Importin_beta"/>
</dbReference>
<evidence type="ECO:0000256" key="1">
    <source>
        <dbReference type="ARBA" id="ARBA00004123"/>
    </source>
</evidence>
<dbReference type="InParanoid" id="A0A024GC62"/>
<proteinExistence type="predicted"/>
<protein>
    <recommendedName>
        <fullName evidence="8">VHS domain-containing protein</fullName>
    </recommendedName>
</protein>
<sequence length="1241" mass="140168">MSSIQSHHEPISTTQWRHLLSTLMCNDNTLRAKNEAIFEELIKVEPNETFMHLLNLLQSHSKDDTLEASTSDAIGISTSESMHIRTLAAILLRRILMKESASIWAHASFHTQASVKSQLMELLMTETNAGIRRQISEIVGELASQLLEEHQWDEFLPTLLQWVDGSNTALCETAWHLMERIAGYLSYSLLSEHTDTMGTSETALIRILKRALTTDIEKGCIGLYAIRMFLTLSMQMECTDQSGNVWRSPVRKKHFQEIIYLLLNALQKMVSENAFDDIFQVFESWIESIDARESDSDHPFVAFILRDFLVQFVEFLIALADGNVKASESIVPIPDNVRQIAVEMLVTIAEKAPSTCRKLGPRGFFVSHVFPVTFRMMLELDDVSRWSVHSCEEELLSIGTNPISHFDVGSEALERFAYAIGSKQSIPTCLKLMETYLSDGANWLARHAALVGICQILDLLNASQIEHVVKHVFSKAYDVHPRVCCTALDVIGQLSIDQSPIFQQRYHQPAVTILISYLQRSDCPRLQAHAATAMRQFIDLCTQEILQSYMQPILSILFQALHDAPVTHFHPLTTIQTVQEQMITVVSSIATIAGPAFAEYYIVIAPALESILLNCLSTIRNPHTDTYSNTPSSVKRSSLNLAGVALECITTSILAVGKNVFKNGSSRILRIMTEMQHTPEISTCECVRTYLLQAWARCCQCLGQDFAPYLPIVMPPLLSLATQQAETKVDPYAYTREDPLRVIDQDIEFAHVNDTCISIQTIILEEKVTACQLLAGMVSTMNEAFFPFVEQTTQVLAPLLTDSIHSDIRSASVHALPALLHCVISTSIRKHLEPAAEAIKQMYDFTLGRLVSALVSEPEIDLVLEMIESIKQCVREVGSYSAKIPRSIRVGMELNEAQVHELVQGLLSVFADSVHRRALVRTKCESEEEESESDEYLSVQETVTTCEDTEYDEEVEIQFVLADCFGQIAKTQQKNYFDVFQRILWDTIKEMSACDCLPQDRKWALYILDDVLEFCPVEHVRPHLNQFVPLLLDVLQTNNGFADLIQAAAYGLGICAFISGNDVPSRVIFVDFVHPIFESLYAMLSKGFDDRNDAQNARDNVISALGLVLEHHGVALGADTLQRLMLEYLEWLPLWSDLEESYQVLERLCGMIERDFFTIDKSCLDGNSVVIRLTRVFAKVQSHQKRFQNAFGDDTMRQLQQRMHRILLSFKKAFPNDTQMQNLWQTLPQNERVALFALLQI</sequence>
<dbReference type="Gene3D" id="1.25.10.10">
    <property type="entry name" value="Leucine-rich Repeat Variant"/>
    <property type="match status" value="1"/>
</dbReference>
<dbReference type="GO" id="GO:0005737">
    <property type="term" value="C:cytoplasm"/>
    <property type="evidence" value="ECO:0007669"/>
    <property type="project" value="UniProtKB-SubCell"/>
</dbReference>
<keyword evidence="5" id="KW-0677">Repeat</keyword>
<evidence type="ECO:0000256" key="2">
    <source>
        <dbReference type="ARBA" id="ARBA00004496"/>
    </source>
</evidence>
<name>A0A024GC62_9STRA</name>
<dbReference type="AlphaFoldDB" id="A0A024GC62"/>
<dbReference type="PROSITE" id="PS50179">
    <property type="entry name" value="VHS"/>
    <property type="match status" value="1"/>
</dbReference>
<dbReference type="PANTHER" id="PTHR10527">
    <property type="entry name" value="IMPORTIN BETA"/>
    <property type="match status" value="1"/>
</dbReference>
<evidence type="ECO:0000256" key="5">
    <source>
        <dbReference type="ARBA" id="ARBA00022737"/>
    </source>
</evidence>
<dbReference type="GO" id="GO:0043130">
    <property type="term" value="F:ubiquitin binding"/>
    <property type="evidence" value="ECO:0007669"/>
    <property type="project" value="InterPro"/>
</dbReference>
<accession>A0A024GC62</accession>
<evidence type="ECO:0000313" key="10">
    <source>
        <dbReference type="Proteomes" id="UP000053237"/>
    </source>
</evidence>
<dbReference type="Pfam" id="PF25780">
    <property type="entry name" value="TPR_IPO5"/>
    <property type="match status" value="1"/>
</dbReference>
<dbReference type="InterPro" id="IPR011989">
    <property type="entry name" value="ARM-like"/>
</dbReference>
<dbReference type="InterPro" id="IPR041653">
    <property type="entry name" value="Importin_rep_4"/>
</dbReference>
<reference evidence="9 10" key="1">
    <citation type="submission" date="2012-05" db="EMBL/GenBank/DDBJ databases">
        <title>Recombination and specialization in a pathogen metapopulation.</title>
        <authorList>
            <person name="Gardiner A."/>
            <person name="Kemen E."/>
            <person name="Schultz-Larsen T."/>
            <person name="MacLean D."/>
            <person name="Van Oosterhout C."/>
            <person name="Jones J.D.G."/>
        </authorList>
    </citation>
    <scope>NUCLEOTIDE SEQUENCE [LARGE SCALE GENOMIC DNA]</scope>
    <source>
        <strain evidence="9 10">Ac Nc2</strain>
    </source>
</reference>
<evidence type="ECO:0000256" key="3">
    <source>
        <dbReference type="ARBA" id="ARBA00022448"/>
    </source>
</evidence>
<keyword evidence="10" id="KW-1185">Reference proteome</keyword>
<keyword evidence="4" id="KW-0963">Cytoplasm</keyword>
<keyword evidence="6" id="KW-0653">Protein transport</keyword>
<dbReference type="GO" id="GO:0006606">
    <property type="term" value="P:protein import into nucleus"/>
    <property type="evidence" value="ECO:0007669"/>
    <property type="project" value="InterPro"/>
</dbReference>
<gene>
    <name evidence="9" type="ORF">BN9_046760</name>
</gene>
<dbReference type="OrthoDB" id="543373at2759"/>
<dbReference type="EMBL" id="CAIX01000057">
    <property type="protein sequence ID" value="CCI43892.1"/>
    <property type="molecule type" value="Genomic_DNA"/>
</dbReference>
<evidence type="ECO:0000256" key="6">
    <source>
        <dbReference type="ARBA" id="ARBA00022927"/>
    </source>
</evidence>
<dbReference type="STRING" id="65357.A0A024GC62"/>
<feature type="domain" description="VHS" evidence="8">
    <location>
        <begin position="165"/>
        <end position="316"/>
    </location>
</feature>
<dbReference type="GO" id="GO:0005634">
    <property type="term" value="C:nucleus"/>
    <property type="evidence" value="ECO:0007669"/>
    <property type="project" value="UniProtKB-SubCell"/>
</dbReference>